<dbReference type="PANTHER" id="PTHR36453:SF1">
    <property type="entry name" value="RIGHT HANDED BETA HELIX DOMAIN-CONTAINING PROTEIN"/>
    <property type="match status" value="1"/>
</dbReference>
<proteinExistence type="predicted"/>
<dbReference type="PANTHER" id="PTHR36453">
    <property type="entry name" value="SECRETED PROTEIN-RELATED"/>
    <property type="match status" value="1"/>
</dbReference>
<dbReference type="AlphaFoldDB" id="A0A2J7TI77"/>
<dbReference type="InterPro" id="IPR011050">
    <property type="entry name" value="Pectin_lyase_fold/virulence"/>
</dbReference>
<sequence length="1019" mass="107818">MQKLGLIAGICAAFIFAGAKAAPAAPVADAYFSANGRDARGDAIGADCTKSAPCASVRKALDFLKANVARNPDRDYTLAFSDRGGPFVLDDTLLFTTAHTPAPGHFANLIGFPGETPVFSGGTDISGSFKAETLPTNGAPACVSRWLAPYAPLTNANKTSWRYVGVMWVDGRRVQQVISPRKGNPWKVIPGAPGSPVGASVPSILTATFSAGKPEIAVSDLSKIGDVGETIGFDSSVGSFKWIIRYWILSKSAAAGSGTVTLAGAPNGAPRIASDSGTSIVQDPVQSTNAGDRTRIGGANRFPVNGDDALSAYNQTDVKIQLPGSASQSSLVPVEAAEAGMVTLNSHLHAWPKIYGGTAYRVWNRFEDLGAGGYAGELYTDRTTGAIYYTPRRGEDCASIKVVIPRLKQLLRISNAKADIARAGGKTGALVGNLNIAGISFQHTNSTVFTGENDLAGATGGFMGTPSATVLTLTPSVVTIGAKQVVFDGIEVAHSGGAGLYMAFGSSHITLKNSRIHEAGGTLVGSGSAVEYYLKYQHNNDAGYYGVSDFGPSTKSSRADLSGCCQTLHNNFIFGAGEVSTGASCVSFAGLLKYDVTHNTIHDCTSFGLANAQSHVERGAPYFSGLYDPYSYESNISHNEIYYCGYETNLDGVSVPGSSMANDFGCLYSNGPVDGAGDGTQQGLTISYNSVHDVSSGAYQTVIWNGRVRPHGYDGVLDYHDGNISFGLTVHHNLFYNRATVNGYTPYGNRLAQHTGNLRGKIYNNIFAGVFPEGYVYGADYAVQLTVPPWNFRWFTGERWGEPSCGLAEKQSCYVINNGVLYVLRAVCDKAAPCIAGDRPPSCAPGETCSDGALNWTALQTLYDPVLTATRNIFAWQVVNSQKAGAPQNGNEVPPSSQFFKYDFNLYYQAGATLVDYVRLGKPPTSFADWRTLYGQDVHSIVNEDPNFTDLANGDFNFRTEGRGAPCKGGRGGVSPACALGFEPWDYSDVGAREGDGQAIAEDSRSGAPAKASSRTDRP</sequence>
<dbReference type="Gene3D" id="2.160.20.10">
    <property type="entry name" value="Single-stranded right-handed beta-helix, Pectin lyase-like"/>
    <property type="match status" value="1"/>
</dbReference>
<evidence type="ECO:0000313" key="3">
    <source>
        <dbReference type="EMBL" id="PNG26474.1"/>
    </source>
</evidence>
<gene>
    <name evidence="3" type="ORF">CR492_08760</name>
</gene>
<reference evidence="3 4" key="1">
    <citation type="submission" date="2017-10" db="EMBL/GenBank/DDBJ databases">
        <title>Genome announcement of Methylocella silvestris TVC from permafrost.</title>
        <authorList>
            <person name="Wang J."/>
            <person name="Geng K."/>
            <person name="Ul-Haque F."/>
            <person name="Crombie A.T."/>
            <person name="Street L.E."/>
            <person name="Wookey P.A."/>
            <person name="Murrell J.C."/>
            <person name="Pratscher J."/>
        </authorList>
    </citation>
    <scope>NUCLEOTIDE SEQUENCE [LARGE SCALE GENOMIC DNA]</scope>
    <source>
        <strain evidence="3 4">TVC</strain>
    </source>
</reference>
<dbReference type="SUPFAM" id="SSF51126">
    <property type="entry name" value="Pectin lyase-like"/>
    <property type="match status" value="1"/>
</dbReference>
<evidence type="ECO:0000256" key="1">
    <source>
        <dbReference type="SAM" id="MobiDB-lite"/>
    </source>
</evidence>
<comment type="caution">
    <text evidence="3">The sequence shown here is derived from an EMBL/GenBank/DDBJ whole genome shotgun (WGS) entry which is preliminary data.</text>
</comment>
<name>A0A2J7TI77_METSI</name>
<protein>
    <recommendedName>
        <fullName evidence="5">Right handed beta helix domain-containing protein</fullName>
    </recommendedName>
</protein>
<evidence type="ECO:0008006" key="5">
    <source>
        <dbReference type="Google" id="ProtNLM"/>
    </source>
</evidence>
<feature type="signal peptide" evidence="2">
    <location>
        <begin position="1"/>
        <end position="21"/>
    </location>
</feature>
<accession>A0A2J7TI77</accession>
<organism evidence="3 4">
    <name type="scientific">Methylocella silvestris</name>
    <dbReference type="NCBI Taxonomy" id="199596"/>
    <lineage>
        <taxon>Bacteria</taxon>
        <taxon>Pseudomonadati</taxon>
        <taxon>Pseudomonadota</taxon>
        <taxon>Alphaproteobacteria</taxon>
        <taxon>Hyphomicrobiales</taxon>
        <taxon>Beijerinckiaceae</taxon>
        <taxon>Methylocella</taxon>
    </lineage>
</organism>
<dbReference type="Proteomes" id="UP000236286">
    <property type="component" value="Unassembled WGS sequence"/>
</dbReference>
<keyword evidence="2" id="KW-0732">Signal</keyword>
<feature type="region of interest" description="Disordered" evidence="1">
    <location>
        <begin position="989"/>
        <end position="1019"/>
    </location>
</feature>
<dbReference type="OrthoDB" id="227157at2"/>
<evidence type="ECO:0000313" key="4">
    <source>
        <dbReference type="Proteomes" id="UP000236286"/>
    </source>
</evidence>
<dbReference type="InterPro" id="IPR012334">
    <property type="entry name" value="Pectin_lyas_fold"/>
</dbReference>
<dbReference type="EMBL" id="PDZR01000007">
    <property type="protein sequence ID" value="PNG26474.1"/>
    <property type="molecule type" value="Genomic_DNA"/>
</dbReference>
<dbReference type="RefSeq" id="WP_102843356.1">
    <property type="nucleotide sequence ID" value="NZ_PDZR01000007.1"/>
</dbReference>
<feature type="chain" id="PRO_5014339828" description="Right handed beta helix domain-containing protein" evidence="2">
    <location>
        <begin position="22"/>
        <end position="1019"/>
    </location>
</feature>
<evidence type="ECO:0000256" key="2">
    <source>
        <dbReference type="SAM" id="SignalP"/>
    </source>
</evidence>